<keyword evidence="6" id="KW-1185">Reference proteome</keyword>
<dbReference type="InterPro" id="IPR000210">
    <property type="entry name" value="BTB/POZ_dom"/>
</dbReference>
<dbReference type="PANTHER" id="PTHR46071:SF2">
    <property type="entry name" value="ANKYRIN REPEAT AND BTB_POZ DOMAIN-CONTAINING PROTEIN 2-LIKE PROTEIN"/>
    <property type="match status" value="1"/>
</dbReference>
<dbReference type="InterPro" id="IPR011333">
    <property type="entry name" value="SKP1/BTB/POZ_sf"/>
</dbReference>
<evidence type="ECO:0000256" key="2">
    <source>
        <dbReference type="ARBA" id="ARBA00023043"/>
    </source>
</evidence>
<keyword evidence="1" id="KW-0677">Repeat</keyword>
<evidence type="ECO:0000313" key="6">
    <source>
        <dbReference type="Proteomes" id="UP000036681"/>
    </source>
</evidence>
<dbReference type="SMART" id="SM00225">
    <property type="entry name" value="BTB"/>
    <property type="match status" value="1"/>
</dbReference>
<dbReference type="SMART" id="SM00248">
    <property type="entry name" value="ANK"/>
    <property type="match status" value="5"/>
</dbReference>
<feature type="compositionally biased region" description="Basic and acidic residues" evidence="4">
    <location>
        <begin position="407"/>
        <end position="426"/>
    </location>
</feature>
<dbReference type="PROSITE" id="PS50097">
    <property type="entry name" value="BTB"/>
    <property type="match status" value="1"/>
</dbReference>
<feature type="repeat" description="ANK" evidence="3">
    <location>
        <begin position="888"/>
        <end position="916"/>
    </location>
</feature>
<dbReference type="GO" id="GO:0046982">
    <property type="term" value="F:protein heterodimerization activity"/>
    <property type="evidence" value="ECO:0007669"/>
    <property type="project" value="InterPro"/>
</dbReference>
<dbReference type="Pfam" id="PF12796">
    <property type="entry name" value="Ank_2"/>
    <property type="match status" value="1"/>
</dbReference>
<dbReference type="Pfam" id="PF26281">
    <property type="entry name" value="Histone_ABTB"/>
    <property type="match status" value="1"/>
</dbReference>
<name>A0A9J2P4Y0_ASCLU</name>
<accession>A0A9J2P4Y0</accession>
<dbReference type="Gene3D" id="3.30.710.10">
    <property type="entry name" value="Potassium Channel Kv1.1, Chain A"/>
    <property type="match status" value="1"/>
</dbReference>
<dbReference type="Gene3D" id="1.10.20.10">
    <property type="entry name" value="Histone, subunit A"/>
    <property type="match status" value="1"/>
</dbReference>
<dbReference type="InterPro" id="IPR002110">
    <property type="entry name" value="Ankyrin_rpt"/>
</dbReference>
<dbReference type="PANTHER" id="PTHR46071">
    <property type="entry name" value="ANKYRIN REPEAT AND BTB/POZ DOMAIN-CONTAINING"/>
    <property type="match status" value="1"/>
</dbReference>
<proteinExistence type="predicted"/>
<reference evidence="7" key="1">
    <citation type="submission" date="2023-03" db="UniProtKB">
        <authorList>
            <consortium name="WormBaseParasite"/>
        </authorList>
    </citation>
    <scope>IDENTIFICATION</scope>
</reference>
<dbReference type="SUPFAM" id="SSF54695">
    <property type="entry name" value="POZ domain"/>
    <property type="match status" value="1"/>
</dbReference>
<dbReference type="InterPro" id="IPR052089">
    <property type="entry name" value="Ankyrin-BTB/POZ_domain"/>
</dbReference>
<feature type="region of interest" description="Disordered" evidence="4">
    <location>
        <begin position="340"/>
        <end position="389"/>
    </location>
</feature>
<keyword evidence="2 3" id="KW-0040">ANK repeat</keyword>
<dbReference type="Gene3D" id="1.25.40.20">
    <property type="entry name" value="Ankyrin repeat-containing domain"/>
    <property type="match status" value="1"/>
</dbReference>
<dbReference type="SUPFAM" id="SSF47113">
    <property type="entry name" value="Histone-fold"/>
    <property type="match status" value="1"/>
</dbReference>
<feature type="region of interest" description="Disordered" evidence="4">
    <location>
        <begin position="407"/>
        <end position="434"/>
    </location>
</feature>
<dbReference type="InterPro" id="IPR036770">
    <property type="entry name" value="Ankyrin_rpt-contain_sf"/>
</dbReference>
<feature type="domain" description="BTB" evidence="5">
    <location>
        <begin position="1239"/>
        <end position="1301"/>
    </location>
</feature>
<sequence>MLRKSRSSGRFELKFSPLVALMRTLRNRSQLPCVKPTLAPNASVTILKVHWFNGSRDIELNGQANNEVYTKLCTNSSHARRVCDVDRASATYAVMMVLHEVSKGPSAYFDFELVAVNWHFLQSLPSDTWQKRERILALSEKKTASGTKSASAAKGSGGGRFLLRASASTSSTTSSAVIIAQPSHVQHVPRMGLRVNEKKVGRHTSTCNSEQSLPEKLTYALKALRPSAFSHSSSTSSPLKSKSSSFVVATDDLVYYPGSDHVPNKRFSVNVAHMNQASLSPSLTKAHCKQISHMEQQKTKVGLTKTSPSQNDLHQVTELSSLEQIKQLYKSVPNISAIDDPRPVTAPVARRSACRPKNESRFAGNRSENRGSSPFLAKSPTDSGYRSAPRHLNSLREKIAGVARREHFPKSPEKHHENIEPTHINEENPSEGPVLHEPTIVLINGEGSDAAVSPQVHHGFATSSSKGCDHLHSQNHDEHHCSREIMYSSAESKSEATYDTLSISARFNDVPFDEKDIITVLKRGRCKEYGDLINVTVIPRLAAYLDTPLRKLANEIKRLSAPLTKCTLLDIKTAVKVVLSESVADSCVKAGVQATSIYALSGTGALKISMSRRAGLHFNLGRFYRWMIESRISRAVSDGAAVYLCAVMECLLEETVRTCITNRGGNEMLTARSFDEVMKEKEDLCQLFASLERTRRGARCSSSKDECTAASTDGSVCVRDEADLRNLIQTLPYDSTMNGSGGNENQKALQCSFTKEGLTALLYYMQCSGHCEKKAYFETRPTSQKRLRLPLLYEWLRVVTAFAAHRRSQFIDEEDVRQAARILLPNADCPPRGISLHVENVLLFASKAEKSVIKRELGFLVLQAGNSELIEEALTLLGPLSYKATSEFGLTALAQAVVMGNDKAISLLLSVGADVNTPVPAEAPSKASSSTVLSDFAGWTPLTWQVLSCTAPQAVAREDTNLVRRLIEACSDVENSFMVRETPLQLAAMLNNFDIIVLLINNGANPFHTSISYDSLKCNFRNTGSPSALALAAAHGHRRILRAMILTATNSKKVDEHISLKDFLEESDDARDTSSSGSSETNARHSSMFLNGFNKEQQRALQEAIYYAAETGHLEVALDLRKIGVPWNVYTWATCLRLAGEQKLRSTVNHLLGDFNSRLSDEISHETIDGVVSELFEILRAECTLPDGDPTPVASIISRLFKQFRFGAASDETAELPQQQSIIHRPAIDLKYVDNAELSDIRFLVEKRIIHAHRIVLVNSSDVFKRLLDSPKGQIEIDNISYEVFKLLMQCLYSGNYSSTLSNRPLRQQMDLIEAARRFAINALIAESRGAIRPQISRQTVIDIYKFVMGCSLGPLIVDCEMYILEHLSSLINNPRLKTLLERSGQSGWPDYGAGLASRLTTAFEERCSRISLKS</sequence>
<evidence type="ECO:0000256" key="4">
    <source>
        <dbReference type="SAM" id="MobiDB-lite"/>
    </source>
</evidence>
<dbReference type="PROSITE" id="PS50088">
    <property type="entry name" value="ANK_REPEAT"/>
    <property type="match status" value="2"/>
</dbReference>
<dbReference type="PROSITE" id="PS50297">
    <property type="entry name" value="ANK_REP_REGION"/>
    <property type="match status" value="2"/>
</dbReference>
<protein>
    <submittedName>
        <fullName evidence="7">BTB domain-containing protein</fullName>
    </submittedName>
</protein>
<dbReference type="Proteomes" id="UP000036681">
    <property type="component" value="Unplaced"/>
</dbReference>
<dbReference type="InterPro" id="IPR059008">
    <property type="entry name" value="ABTB2/3_histone"/>
</dbReference>
<dbReference type="SUPFAM" id="SSF48403">
    <property type="entry name" value="Ankyrin repeat"/>
    <property type="match status" value="1"/>
</dbReference>
<organism evidence="6 7">
    <name type="scientific">Ascaris lumbricoides</name>
    <name type="common">Giant roundworm</name>
    <dbReference type="NCBI Taxonomy" id="6252"/>
    <lineage>
        <taxon>Eukaryota</taxon>
        <taxon>Metazoa</taxon>
        <taxon>Ecdysozoa</taxon>
        <taxon>Nematoda</taxon>
        <taxon>Chromadorea</taxon>
        <taxon>Rhabditida</taxon>
        <taxon>Spirurina</taxon>
        <taxon>Ascaridomorpha</taxon>
        <taxon>Ascaridoidea</taxon>
        <taxon>Ascarididae</taxon>
        <taxon>Ascaris</taxon>
    </lineage>
</organism>
<dbReference type="Pfam" id="PF00651">
    <property type="entry name" value="BTB"/>
    <property type="match status" value="1"/>
</dbReference>
<evidence type="ECO:0000256" key="3">
    <source>
        <dbReference type="PROSITE-ProRule" id="PRU00023"/>
    </source>
</evidence>
<evidence type="ECO:0000259" key="5">
    <source>
        <dbReference type="PROSITE" id="PS50097"/>
    </source>
</evidence>
<dbReference type="WBParaSite" id="ALUE_0000476101-mRNA-1">
    <property type="protein sequence ID" value="ALUE_0000476101-mRNA-1"/>
    <property type="gene ID" value="ALUE_0000476101"/>
</dbReference>
<evidence type="ECO:0000313" key="7">
    <source>
        <dbReference type="WBParaSite" id="ALUE_0000476101-mRNA-1"/>
    </source>
</evidence>
<feature type="repeat" description="ANK" evidence="3">
    <location>
        <begin position="979"/>
        <end position="1005"/>
    </location>
</feature>
<dbReference type="InterPro" id="IPR009072">
    <property type="entry name" value="Histone-fold"/>
</dbReference>
<evidence type="ECO:0000256" key="1">
    <source>
        <dbReference type="ARBA" id="ARBA00022737"/>
    </source>
</evidence>